<gene>
    <name evidence="2" type="ORF">DEO72_LG8g1979</name>
</gene>
<evidence type="ECO:0000313" key="2">
    <source>
        <dbReference type="EMBL" id="QCE03947.1"/>
    </source>
</evidence>
<proteinExistence type="predicted"/>
<evidence type="ECO:0000313" key="3">
    <source>
        <dbReference type="Proteomes" id="UP000501690"/>
    </source>
</evidence>
<dbReference type="EMBL" id="CP039352">
    <property type="protein sequence ID" value="QCE03947.1"/>
    <property type="molecule type" value="Genomic_DNA"/>
</dbReference>
<sequence>MKVLLAVADLRCFSQGTVAGVGVAPEGWWSATHGVAAKAAACVHCVNLMENDGAAEIVVVASGDLVRDSHIIIVRRWCAMLAGDANWCRFVDESARMVDVVEALVQICAVVVLARVFGVFQAWWLRKSVVAREFGLCAGCFMMVAARSSMVLLLPWLVREEANVVGTATGRERGSCGAAMVAPTW</sequence>
<accession>A0A4D6MVM6</accession>
<organism evidence="2 3">
    <name type="scientific">Vigna unguiculata</name>
    <name type="common">Cowpea</name>
    <dbReference type="NCBI Taxonomy" id="3917"/>
    <lineage>
        <taxon>Eukaryota</taxon>
        <taxon>Viridiplantae</taxon>
        <taxon>Streptophyta</taxon>
        <taxon>Embryophyta</taxon>
        <taxon>Tracheophyta</taxon>
        <taxon>Spermatophyta</taxon>
        <taxon>Magnoliopsida</taxon>
        <taxon>eudicotyledons</taxon>
        <taxon>Gunneridae</taxon>
        <taxon>Pentapetalae</taxon>
        <taxon>rosids</taxon>
        <taxon>fabids</taxon>
        <taxon>Fabales</taxon>
        <taxon>Fabaceae</taxon>
        <taxon>Papilionoideae</taxon>
        <taxon>50 kb inversion clade</taxon>
        <taxon>NPAAA clade</taxon>
        <taxon>indigoferoid/millettioid clade</taxon>
        <taxon>Phaseoleae</taxon>
        <taxon>Vigna</taxon>
    </lineage>
</organism>
<reference evidence="2 3" key="1">
    <citation type="submission" date="2019-04" db="EMBL/GenBank/DDBJ databases">
        <title>An improved genome assembly and genetic linkage map for asparagus bean, Vigna unguiculata ssp. sesquipedialis.</title>
        <authorList>
            <person name="Xia Q."/>
            <person name="Zhang R."/>
            <person name="Dong Y."/>
        </authorList>
    </citation>
    <scope>NUCLEOTIDE SEQUENCE [LARGE SCALE GENOMIC DNA]</scope>
    <source>
        <tissue evidence="2">Leaf</tissue>
    </source>
</reference>
<evidence type="ECO:0000256" key="1">
    <source>
        <dbReference type="SAM" id="SignalP"/>
    </source>
</evidence>
<name>A0A4D6MVM6_VIGUN</name>
<keyword evidence="3" id="KW-1185">Reference proteome</keyword>
<dbReference type="AlphaFoldDB" id="A0A4D6MVM6"/>
<keyword evidence="1" id="KW-0732">Signal</keyword>
<protein>
    <submittedName>
        <fullName evidence="2">Uncharacterized protein</fullName>
    </submittedName>
</protein>
<dbReference type="Proteomes" id="UP000501690">
    <property type="component" value="Linkage Group LG8"/>
</dbReference>
<feature type="signal peptide" evidence="1">
    <location>
        <begin position="1"/>
        <end position="19"/>
    </location>
</feature>
<feature type="chain" id="PRO_5020032455" evidence="1">
    <location>
        <begin position="20"/>
        <end position="185"/>
    </location>
</feature>